<dbReference type="EMBL" id="WHUF01000001">
    <property type="protein sequence ID" value="MQA18779.1"/>
    <property type="molecule type" value="Genomic_DNA"/>
</dbReference>
<sequence length="165" mass="18417">MKRYKRLALFAFLAAMGGKADATPAMDDNSIAYRDSYVWYLANHMASSFLRPNSPEERAQFQFDVALLYHHALIDCTGPLDQIAAVLNYSFLSDKKGIQTVDTDDILFALGRTEEYIEPILGKWNQVVFPGILEKFSTGKVTTIFPTCMNPRYAVPPLAKPSVGS</sequence>
<evidence type="ECO:0000256" key="1">
    <source>
        <dbReference type="SAM" id="SignalP"/>
    </source>
</evidence>
<protein>
    <submittedName>
        <fullName evidence="2">Uncharacterized protein</fullName>
    </submittedName>
</protein>
<name>A0A843S3S4_9BURK</name>
<comment type="caution">
    <text evidence="2">The sequence shown here is derived from an EMBL/GenBank/DDBJ whole genome shotgun (WGS) entry which is preliminary data.</text>
</comment>
<accession>A0A843S3S4</accession>
<proteinExistence type="predicted"/>
<dbReference type="RefSeq" id="WP_152802019.1">
    <property type="nucleotide sequence ID" value="NZ_WHUF01000001.1"/>
</dbReference>
<evidence type="ECO:0000313" key="3">
    <source>
        <dbReference type="Proteomes" id="UP000444318"/>
    </source>
</evidence>
<dbReference type="Proteomes" id="UP000444318">
    <property type="component" value="Unassembled WGS sequence"/>
</dbReference>
<keyword evidence="1" id="KW-0732">Signal</keyword>
<gene>
    <name evidence="2" type="ORF">GEV01_04545</name>
</gene>
<dbReference type="AlphaFoldDB" id="A0A843S3S4"/>
<organism evidence="2 3">
    <name type="scientific">Rugamonas rivuli</name>
    <dbReference type="NCBI Taxonomy" id="2743358"/>
    <lineage>
        <taxon>Bacteria</taxon>
        <taxon>Pseudomonadati</taxon>
        <taxon>Pseudomonadota</taxon>
        <taxon>Betaproteobacteria</taxon>
        <taxon>Burkholderiales</taxon>
        <taxon>Oxalobacteraceae</taxon>
        <taxon>Telluria group</taxon>
        <taxon>Rugamonas</taxon>
    </lineage>
</organism>
<evidence type="ECO:0000313" key="2">
    <source>
        <dbReference type="EMBL" id="MQA18779.1"/>
    </source>
</evidence>
<feature type="signal peptide" evidence="1">
    <location>
        <begin position="1"/>
        <end position="22"/>
    </location>
</feature>
<reference evidence="2 3" key="1">
    <citation type="submission" date="2019-10" db="EMBL/GenBank/DDBJ databases">
        <title>Two novel species isolated from a subtropical stream in China.</title>
        <authorList>
            <person name="Lu H."/>
        </authorList>
    </citation>
    <scope>NUCLEOTIDE SEQUENCE [LARGE SCALE GENOMIC DNA]</scope>
    <source>
        <strain evidence="2 3">FT103W</strain>
    </source>
</reference>
<feature type="chain" id="PRO_5032395561" evidence="1">
    <location>
        <begin position="23"/>
        <end position="165"/>
    </location>
</feature>
<keyword evidence="3" id="KW-1185">Reference proteome</keyword>